<organism evidence="3 4">
    <name type="scientific">Streptomyces malaysiense</name>
    <dbReference type="NCBI Taxonomy" id="1428626"/>
    <lineage>
        <taxon>Bacteria</taxon>
        <taxon>Bacillati</taxon>
        <taxon>Actinomycetota</taxon>
        <taxon>Actinomycetes</taxon>
        <taxon>Kitasatosporales</taxon>
        <taxon>Streptomycetaceae</taxon>
        <taxon>Streptomyces</taxon>
    </lineage>
</organism>
<dbReference type="InterPro" id="IPR009003">
    <property type="entry name" value="Peptidase_S1_PA"/>
</dbReference>
<keyword evidence="1 2" id="KW-0732">Signal</keyword>
<reference evidence="3" key="1">
    <citation type="submission" date="2016-10" db="EMBL/GenBank/DDBJ databases">
        <title>Genome sequence of Streptomyces malaysiense MUSC 136.</title>
        <authorList>
            <person name="Lee L.-H."/>
            <person name="Ser H.-L."/>
        </authorList>
    </citation>
    <scope>NUCLEOTIDE SEQUENCE [LARGE SCALE GENOMIC DNA]</scope>
    <source>
        <strain evidence="3">MUSC 136</strain>
    </source>
</reference>
<evidence type="ECO:0000256" key="1">
    <source>
        <dbReference type="ARBA" id="ARBA00022729"/>
    </source>
</evidence>
<evidence type="ECO:0000313" key="3">
    <source>
        <dbReference type="EMBL" id="OIK28190.1"/>
    </source>
</evidence>
<feature type="signal peptide" evidence="2">
    <location>
        <begin position="1"/>
        <end position="40"/>
    </location>
</feature>
<keyword evidence="4" id="KW-1185">Reference proteome</keyword>
<feature type="chain" id="PRO_5009632169" description="Peptidase S1 domain-containing protein" evidence="2">
    <location>
        <begin position="41"/>
        <end position="326"/>
    </location>
</feature>
<dbReference type="Proteomes" id="UP000034838">
    <property type="component" value="Unassembled WGS sequence"/>
</dbReference>
<proteinExistence type="predicted"/>
<dbReference type="SUPFAM" id="SSF50494">
    <property type="entry name" value="Trypsin-like serine proteases"/>
    <property type="match status" value="1"/>
</dbReference>
<dbReference type="PANTHER" id="PTHR15462">
    <property type="entry name" value="SERINE PROTEASE"/>
    <property type="match status" value="1"/>
</dbReference>
<evidence type="ECO:0000256" key="2">
    <source>
        <dbReference type="SAM" id="SignalP"/>
    </source>
</evidence>
<dbReference type="AlphaFoldDB" id="A0A1J4Q754"/>
<dbReference type="InterPro" id="IPR050966">
    <property type="entry name" value="Glutamyl_endopeptidase"/>
</dbReference>
<accession>A0A1J4Q754</accession>
<dbReference type="PANTHER" id="PTHR15462:SF19">
    <property type="entry name" value="PEPTIDASE S1 DOMAIN-CONTAINING PROTEIN"/>
    <property type="match status" value="1"/>
</dbReference>
<dbReference type="GO" id="GO:0006508">
    <property type="term" value="P:proteolysis"/>
    <property type="evidence" value="ECO:0007669"/>
    <property type="project" value="InterPro"/>
</dbReference>
<comment type="caution">
    <text evidence="3">The sequence shown here is derived from an EMBL/GenBank/DDBJ whole genome shotgun (WGS) entry which is preliminary data.</text>
</comment>
<dbReference type="RefSeq" id="WP_046427568.1">
    <property type="nucleotide sequence ID" value="NZ_LBDA02000013.1"/>
</dbReference>
<dbReference type="InterPro" id="IPR018114">
    <property type="entry name" value="TRYPSIN_HIS"/>
</dbReference>
<protein>
    <recommendedName>
        <fullName evidence="5">Peptidase S1 domain-containing protein</fullName>
    </recommendedName>
</protein>
<dbReference type="Gene3D" id="2.40.10.10">
    <property type="entry name" value="Trypsin-like serine proteases"/>
    <property type="match status" value="2"/>
</dbReference>
<evidence type="ECO:0000313" key="4">
    <source>
        <dbReference type="Proteomes" id="UP000034838"/>
    </source>
</evidence>
<dbReference type="PROSITE" id="PS00134">
    <property type="entry name" value="TRYPSIN_HIS"/>
    <property type="match status" value="1"/>
</dbReference>
<dbReference type="InterPro" id="IPR043504">
    <property type="entry name" value="Peptidase_S1_PA_chymotrypsin"/>
</dbReference>
<evidence type="ECO:0008006" key="5">
    <source>
        <dbReference type="Google" id="ProtNLM"/>
    </source>
</evidence>
<dbReference type="GO" id="GO:0004252">
    <property type="term" value="F:serine-type endopeptidase activity"/>
    <property type="evidence" value="ECO:0007669"/>
    <property type="project" value="InterPro"/>
</dbReference>
<gene>
    <name evidence="3" type="ORF">VT52_007490</name>
</gene>
<dbReference type="Pfam" id="PF13365">
    <property type="entry name" value="Trypsin_2"/>
    <property type="match status" value="1"/>
</dbReference>
<name>A0A1J4Q754_9ACTN</name>
<dbReference type="EMBL" id="LBDA02000013">
    <property type="protein sequence ID" value="OIK28190.1"/>
    <property type="molecule type" value="Genomic_DNA"/>
</dbReference>
<sequence length="326" mass="34571">MPSRPSARGPLRRLRHLRAGLLALCLAAVTAVGSTGPADAAPRAANVHRAIVDVPGAGARSEQARRSALLTHWTPGRIARALANEAGTEAGALPRARQAAAEGPRSTAVGKLVFEHADGKPDACTGTVVNSESEVLVLTAAHCLHDGPGGTWTKNQVFYPAFHDGTAPYGGFTAWNTATSPFWSSGDKPDYEHDYGMIAVNDNASGQTPLEAAGGYQIVPDMRTGEQVSLIGYSGPPYDGDHQEFCQDLVEPTVPPLNMWQVECPDMTPGSSGGPWLLDYDYDTGTGYIGGLNSINDTGDFMASPRFDSDMQKFYALMEQIGEARP</sequence>
<dbReference type="OrthoDB" id="5121599at2"/>